<comment type="similarity">
    <text evidence="1">Belongs to the trichodiene synthase family.</text>
</comment>
<dbReference type="EMBL" id="JAWWNJ010000205">
    <property type="protein sequence ID" value="KAK6971745.1"/>
    <property type="molecule type" value="Genomic_DNA"/>
</dbReference>
<dbReference type="Proteomes" id="UP001362999">
    <property type="component" value="Unassembled WGS sequence"/>
</dbReference>
<protein>
    <submittedName>
        <fullName evidence="3">Terpenoid synthase</fullName>
    </submittedName>
</protein>
<organism evidence="3 4">
    <name type="scientific">Favolaschia claudopus</name>
    <dbReference type="NCBI Taxonomy" id="2862362"/>
    <lineage>
        <taxon>Eukaryota</taxon>
        <taxon>Fungi</taxon>
        <taxon>Dikarya</taxon>
        <taxon>Basidiomycota</taxon>
        <taxon>Agaricomycotina</taxon>
        <taxon>Agaricomycetes</taxon>
        <taxon>Agaricomycetidae</taxon>
        <taxon>Agaricales</taxon>
        <taxon>Marasmiineae</taxon>
        <taxon>Mycenaceae</taxon>
        <taxon>Favolaschia</taxon>
    </lineage>
</organism>
<name>A0AAV9Z535_9AGAR</name>
<evidence type="ECO:0000313" key="3">
    <source>
        <dbReference type="EMBL" id="KAK6971745.1"/>
    </source>
</evidence>
<dbReference type="InterPro" id="IPR024652">
    <property type="entry name" value="Trichodiene_synth"/>
</dbReference>
<gene>
    <name evidence="3" type="ORF">R3P38DRAFT_3141271</name>
</gene>
<sequence length="365" mass="42299">MATQEYTQCYRHFLKEIGFRYEPLASHNAQYWGAFHHWMLEILGPTFSWTNQQLAELEHIAGTIPERAFPYASMAIKLLYARLTAIAFIIDDSITDEVFNTHLVQFSDRLYRGEDQQHPLLALYHDTLKELSQIHGQDAVVRGLALVPWLNHADACLMEKQLFIMESKRSEADGAELARLSKEDKLASKFPHYLRYKSGISEAYVAGIFKADKDQCLPWTKYIKAVPDIVFFIEITNDVLSFHKEEMESETYNLIHFRTRSTAASGNMLGTGPDGIWTCYDTLRVLCDEIRDATHRIDGLLRLEECERKLRGDDSVSEIDDIDIAVAMQWRGWRHGFISYHLECRRYKLDFLREMVEAEQNGENS</sequence>
<evidence type="ECO:0000256" key="1">
    <source>
        <dbReference type="ARBA" id="ARBA00007946"/>
    </source>
</evidence>
<accession>A0AAV9Z535</accession>
<dbReference type="InterPro" id="IPR008949">
    <property type="entry name" value="Isoprenoid_synthase_dom_sf"/>
</dbReference>
<dbReference type="SUPFAM" id="SSF48576">
    <property type="entry name" value="Terpenoid synthases"/>
    <property type="match status" value="1"/>
</dbReference>
<reference evidence="3 4" key="1">
    <citation type="journal article" date="2024" name="J Genomics">
        <title>Draft genome sequencing and assembly of Favolaschia claudopus CIRM-BRFM 2984 isolated from oak limbs.</title>
        <authorList>
            <person name="Navarro D."/>
            <person name="Drula E."/>
            <person name="Chaduli D."/>
            <person name="Cazenave R."/>
            <person name="Ahrendt S."/>
            <person name="Wang J."/>
            <person name="Lipzen A."/>
            <person name="Daum C."/>
            <person name="Barry K."/>
            <person name="Grigoriev I.V."/>
            <person name="Favel A."/>
            <person name="Rosso M.N."/>
            <person name="Martin F."/>
        </authorList>
    </citation>
    <scope>NUCLEOTIDE SEQUENCE [LARGE SCALE GENOMIC DNA]</scope>
    <source>
        <strain evidence="3 4">CIRM-BRFM 2984</strain>
    </source>
</reference>
<dbReference type="GO" id="GO:0016838">
    <property type="term" value="F:carbon-oxygen lyase activity, acting on phosphates"/>
    <property type="evidence" value="ECO:0007669"/>
    <property type="project" value="InterPro"/>
</dbReference>
<keyword evidence="2" id="KW-0456">Lyase</keyword>
<comment type="caution">
    <text evidence="3">The sequence shown here is derived from an EMBL/GenBank/DDBJ whole genome shotgun (WGS) entry which is preliminary data.</text>
</comment>
<proteinExistence type="inferred from homology"/>
<dbReference type="Gene3D" id="1.10.600.10">
    <property type="entry name" value="Farnesyl Diphosphate Synthase"/>
    <property type="match status" value="1"/>
</dbReference>
<evidence type="ECO:0000256" key="2">
    <source>
        <dbReference type="ARBA" id="ARBA00023239"/>
    </source>
</evidence>
<dbReference type="SFLD" id="SFLDS00005">
    <property type="entry name" value="Isoprenoid_Synthase_Type_I"/>
    <property type="match status" value="1"/>
</dbReference>
<keyword evidence="4" id="KW-1185">Reference proteome</keyword>
<evidence type="ECO:0000313" key="4">
    <source>
        <dbReference type="Proteomes" id="UP001362999"/>
    </source>
</evidence>
<dbReference type="AlphaFoldDB" id="A0AAV9Z535"/>
<dbReference type="SFLD" id="SFLDG01021">
    <property type="entry name" value="Trichodiene_Synthase_Like"/>
    <property type="match status" value="1"/>
</dbReference>